<accession>X0VDP9</accession>
<feature type="non-terminal residue" evidence="1">
    <location>
        <position position="1"/>
    </location>
</feature>
<name>X0VDP9_9ZZZZ</name>
<proteinExistence type="predicted"/>
<evidence type="ECO:0000313" key="1">
    <source>
        <dbReference type="EMBL" id="GAF98690.1"/>
    </source>
</evidence>
<organism evidence="1">
    <name type="scientific">marine sediment metagenome</name>
    <dbReference type="NCBI Taxonomy" id="412755"/>
    <lineage>
        <taxon>unclassified sequences</taxon>
        <taxon>metagenomes</taxon>
        <taxon>ecological metagenomes</taxon>
    </lineage>
</organism>
<protein>
    <submittedName>
        <fullName evidence="1">Uncharacterized protein</fullName>
    </submittedName>
</protein>
<dbReference type="AlphaFoldDB" id="X0VDP9"/>
<gene>
    <name evidence="1" type="ORF">S01H1_26729</name>
</gene>
<sequence length="67" mass="7705">SKKLRKRIEGYLKGEVETYDNYLTGYVFGYCIKDADGEDVDSCWGFYGDPEKSSLKEYVDDFIKNAA</sequence>
<comment type="caution">
    <text evidence="1">The sequence shown here is derived from an EMBL/GenBank/DDBJ whole genome shotgun (WGS) entry which is preliminary data.</text>
</comment>
<dbReference type="EMBL" id="BARS01016218">
    <property type="protein sequence ID" value="GAF98690.1"/>
    <property type="molecule type" value="Genomic_DNA"/>
</dbReference>
<reference evidence="1" key="1">
    <citation type="journal article" date="2014" name="Front. Microbiol.">
        <title>High frequency of phylogenetically diverse reductive dehalogenase-homologous genes in deep subseafloor sedimentary metagenomes.</title>
        <authorList>
            <person name="Kawai M."/>
            <person name="Futagami T."/>
            <person name="Toyoda A."/>
            <person name="Takaki Y."/>
            <person name="Nishi S."/>
            <person name="Hori S."/>
            <person name="Arai W."/>
            <person name="Tsubouchi T."/>
            <person name="Morono Y."/>
            <person name="Uchiyama I."/>
            <person name="Ito T."/>
            <person name="Fujiyama A."/>
            <person name="Inagaki F."/>
            <person name="Takami H."/>
        </authorList>
    </citation>
    <scope>NUCLEOTIDE SEQUENCE</scope>
    <source>
        <strain evidence="1">Expedition CK06-06</strain>
    </source>
</reference>